<dbReference type="EMBL" id="CP002353">
    <property type="protein sequence ID" value="ADV62445.1"/>
    <property type="molecule type" value="Genomic_DNA"/>
</dbReference>
<dbReference type="AlphaFoldDB" id="E8R213"/>
<dbReference type="Proteomes" id="UP000008631">
    <property type="component" value="Chromosome"/>
</dbReference>
<dbReference type="RefSeq" id="WP_013564733.1">
    <property type="nucleotide sequence ID" value="NC_014962.1"/>
</dbReference>
<proteinExistence type="predicted"/>
<dbReference type="STRING" id="575540.Isop_1864"/>
<organism evidence="3 4">
    <name type="scientific">Isosphaera pallida (strain ATCC 43644 / DSM 9630 / IS1B)</name>
    <dbReference type="NCBI Taxonomy" id="575540"/>
    <lineage>
        <taxon>Bacteria</taxon>
        <taxon>Pseudomonadati</taxon>
        <taxon>Planctomycetota</taxon>
        <taxon>Planctomycetia</taxon>
        <taxon>Isosphaerales</taxon>
        <taxon>Isosphaeraceae</taxon>
        <taxon>Isosphaera</taxon>
    </lineage>
</organism>
<keyword evidence="2" id="KW-0812">Transmembrane</keyword>
<feature type="compositionally biased region" description="Gly residues" evidence="1">
    <location>
        <begin position="57"/>
        <end position="68"/>
    </location>
</feature>
<reference key="1">
    <citation type="submission" date="2010-11" db="EMBL/GenBank/DDBJ databases">
        <title>The complete sequence of chromosome of Isophaera pallida ATCC 43644.</title>
        <authorList>
            <consortium name="US DOE Joint Genome Institute (JGI-PGF)"/>
            <person name="Lucas S."/>
            <person name="Copeland A."/>
            <person name="Lapidus A."/>
            <person name="Bruce D."/>
            <person name="Goodwin L."/>
            <person name="Pitluck S."/>
            <person name="Kyrpides N."/>
            <person name="Mavromatis K."/>
            <person name="Pagani I."/>
            <person name="Ivanova N."/>
            <person name="Saunders E."/>
            <person name="Brettin T."/>
            <person name="Detter J.C."/>
            <person name="Han C."/>
            <person name="Tapia R."/>
            <person name="Land M."/>
            <person name="Hauser L."/>
            <person name="Markowitz V."/>
            <person name="Cheng J.-F."/>
            <person name="Hugenholtz P."/>
            <person name="Woyke T."/>
            <person name="Wu D."/>
            <person name="Eisen J.A."/>
        </authorList>
    </citation>
    <scope>NUCLEOTIDE SEQUENCE</scope>
    <source>
        <strain>ATCC 43644</strain>
    </source>
</reference>
<reference evidence="3 4" key="2">
    <citation type="journal article" date="2011" name="Stand. Genomic Sci.">
        <title>Complete genome sequence of Isosphaera pallida type strain (IS1B).</title>
        <authorList>
            <consortium name="US DOE Joint Genome Institute (JGI-PGF)"/>
            <person name="Goker M."/>
            <person name="Cleland D."/>
            <person name="Saunders E."/>
            <person name="Lapidus A."/>
            <person name="Nolan M."/>
            <person name="Lucas S."/>
            <person name="Hammon N."/>
            <person name="Deshpande S."/>
            <person name="Cheng J.F."/>
            <person name="Tapia R."/>
            <person name="Han C."/>
            <person name="Goodwin L."/>
            <person name="Pitluck S."/>
            <person name="Liolios K."/>
            <person name="Pagani I."/>
            <person name="Ivanova N."/>
            <person name="Mavromatis K."/>
            <person name="Pati A."/>
            <person name="Chen A."/>
            <person name="Palaniappan K."/>
            <person name="Land M."/>
            <person name="Hauser L."/>
            <person name="Chang Y.J."/>
            <person name="Jeffries C.D."/>
            <person name="Detter J.C."/>
            <person name="Beck B."/>
            <person name="Woyke T."/>
            <person name="Bristow J."/>
            <person name="Eisen J.A."/>
            <person name="Markowitz V."/>
            <person name="Hugenholtz P."/>
            <person name="Kyrpides N.C."/>
            <person name="Klenk H.P."/>
        </authorList>
    </citation>
    <scope>NUCLEOTIDE SEQUENCE [LARGE SCALE GENOMIC DNA]</scope>
    <source>
        <strain evidence="4">ATCC 43644 / DSM 9630 / IS1B</strain>
    </source>
</reference>
<gene>
    <name evidence="3" type="ordered locus">Isop_1864</name>
</gene>
<dbReference type="KEGG" id="ipa:Isop_1864"/>
<evidence type="ECO:0000313" key="3">
    <source>
        <dbReference type="EMBL" id="ADV62445.1"/>
    </source>
</evidence>
<keyword evidence="2" id="KW-1133">Transmembrane helix</keyword>
<keyword evidence="2" id="KW-0472">Membrane</keyword>
<evidence type="ECO:0000313" key="4">
    <source>
        <dbReference type="Proteomes" id="UP000008631"/>
    </source>
</evidence>
<sequence>MFDPRLHFPMWAVIADMQEAVALMIALTAGLYLAKVWLLPLGRLLDRDSNNLEGSQPGQGGCGSGGCGHCARHPRTSATAASEPQPIVLGPPTRLNRPFSAKGAGQSSGS</sequence>
<evidence type="ECO:0000256" key="2">
    <source>
        <dbReference type="SAM" id="Phobius"/>
    </source>
</evidence>
<evidence type="ECO:0000256" key="1">
    <source>
        <dbReference type="SAM" id="MobiDB-lite"/>
    </source>
</evidence>
<feature type="transmembrane region" description="Helical" evidence="2">
    <location>
        <begin position="20"/>
        <end position="39"/>
    </location>
</feature>
<feature type="region of interest" description="Disordered" evidence="1">
    <location>
        <begin position="48"/>
        <end position="110"/>
    </location>
</feature>
<keyword evidence="4" id="KW-1185">Reference proteome</keyword>
<dbReference type="InParanoid" id="E8R213"/>
<dbReference type="HOGENOM" id="CLU_2167538_0_0_0"/>
<accession>E8R213</accession>
<protein>
    <submittedName>
        <fullName evidence="3">Uncharacterized protein</fullName>
    </submittedName>
</protein>
<name>E8R213_ISOPI</name>